<evidence type="ECO:0000313" key="5">
    <source>
        <dbReference type="EMBL" id="AXR77342.1"/>
    </source>
</evidence>
<dbReference type="Pfam" id="PF04967">
    <property type="entry name" value="HTH_10"/>
    <property type="match status" value="1"/>
</dbReference>
<reference evidence="6" key="1">
    <citation type="submission" date="2017-10" db="EMBL/GenBank/DDBJ databases">
        <title>Phenotypic and genomic properties of facultatively anaerobic sulfur-reducing natronoarchaea from hypersaline soda lakes.</title>
        <authorList>
            <person name="Sorokin D.Y."/>
            <person name="Kublanov I.V."/>
            <person name="Roman P."/>
            <person name="Sinninghe Damste J.S."/>
            <person name="Golyshin P.N."/>
            <person name="Rojo D."/>
            <person name="Ciordia S."/>
            <person name="Mena Md.C."/>
            <person name="Ferrer M."/>
            <person name="Messina E."/>
            <person name="Smedile F."/>
            <person name="La Spada G."/>
            <person name="La Cono V."/>
            <person name="Yakimov M.M."/>
        </authorList>
    </citation>
    <scope>NUCLEOTIDE SEQUENCE [LARGE SCALE GENOMIC DNA]</scope>
    <source>
        <strain evidence="6">AArc1</strain>
    </source>
</reference>
<dbReference type="PANTHER" id="PTHR34236:SF1">
    <property type="entry name" value="DIMETHYL SULFOXIDE REDUCTASE TRANSCRIPTIONAL ACTIVATOR"/>
    <property type="match status" value="1"/>
</dbReference>
<dbReference type="GeneID" id="37637812"/>
<proteinExistence type="predicted"/>
<dbReference type="Proteomes" id="UP000258707">
    <property type="component" value="Chromosome"/>
</dbReference>
<dbReference type="PANTHER" id="PTHR34236">
    <property type="entry name" value="DIMETHYL SULFOXIDE REDUCTASE TRANSCRIPTIONAL ACTIVATOR"/>
    <property type="match status" value="1"/>
</dbReference>
<accession>A0A346PCU7</accession>
<evidence type="ECO:0000256" key="1">
    <source>
        <dbReference type="ARBA" id="ARBA00023015"/>
    </source>
</evidence>
<dbReference type="Pfam" id="PF24281">
    <property type="entry name" value="HVO_2928_N"/>
    <property type="match status" value="1"/>
</dbReference>
<dbReference type="KEGG" id="nan:AArc1_1001"/>
<evidence type="ECO:0000313" key="6">
    <source>
        <dbReference type="Proteomes" id="UP000258707"/>
    </source>
</evidence>
<name>A0A346PCU7_9EURY</name>
<evidence type="ECO:0000256" key="2">
    <source>
        <dbReference type="ARBA" id="ARBA00023163"/>
    </source>
</evidence>
<feature type="domain" description="HVO-2928 N-terminal" evidence="4">
    <location>
        <begin position="9"/>
        <end position="176"/>
    </location>
</feature>
<dbReference type="InterPro" id="IPR007050">
    <property type="entry name" value="HTH_bacterioopsin"/>
</dbReference>
<feature type="domain" description="HTH bat-type" evidence="3">
    <location>
        <begin position="186"/>
        <end position="238"/>
    </location>
</feature>
<sequence>MTHQRRLREVTFTLAYERGVDPVADVLHEHPTLQASKISVTLGPMSAVQLVRLTGPPEAADRLQTVLEDREFRPRPIGIEPCRATNTVYPLECTPRRRLCCVYVDELDDCPSIDSAIAAASGTGTICECNAHAGREQWRVLLRSDECVGDLFDLVEETCTAGIDVELGHIGEATTWHGDDFVGSDLTGTQQQAIAEAAARGYYERPREVTIGELAAELDVPESTLSYRLRMAESQLVKRYLERHAELEDAPLA</sequence>
<dbReference type="InterPro" id="IPR056529">
    <property type="entry name" value="HVO_2928_N"/>
</dbReference>
<gene>
    <name evidence="5" type="ORF">AArc1_1001</name>
</gene>
<dbReference type="EMBL" id="CP024047">
    <property type="protein sequence ID" value="AXR77342.1"/>
    <property type="molecule type" value="Genomic_DNA"/>
</dbReference>
<organism evidence="5 6">
    <name type="scientific">Natrarchaeobaculum sulfurireducens</name>
    <dbReference type="NCBI Taxonomy" id="2044521"/>
    <lineage>
        <taxon>Archaea</taxon>
        <taxon>Methanobacteriati</taxon>
        <taxon>Methanobacteriota</taxon>
        <taxon>Stenosarchaea group</taxon>
        <taxon>Halobacteria</taxon>
        <taxon>Halobacteriales</taxon>
        <taxon>Natrialbaceae</taxon>
        <taxon>Natrarchaeobaculum</taxon>
    </lineage>
</organism>
<keyword evidence="2" id="KW-0804">Transcription</keyword>
<evidence type="ECO:0000259" key="4">
    <source>
        <dbReference type="Pfam" id="PF24281"/>
    </source>
</evidence>
<keyword evidence="1" id="KW-0805">Transcription regulation</keyword>
<protein>
    <submittedName>
        <fullName evidence="5">Transcriptional regulator, contains HTH domain</fullName>
    </submittedName>
</protein>
<evidence type="ECO:0000259" key="3">
    <source>
        <dbReference type="Pfam" id="PF04967"/>
    </source>
</evidence>
<dbReference type="AlphaFoldDB" id="A0A346PCU7"/>
<dbReference type="RefSeq" id="WP_117363527.1">
    <property type="nucleotide sequence ID" value="NZ_CP024047.1"/>
</dbReference>